<dbReference type="Proteomes" id="UP000233649">
    <property type="component" value="Unassembled WGS sequence"/>
</dbReference>
<accession>A0A2J1DTN2</accession>
<protein>
    <submittedName>
        <fullName evidence="1">Uncharacterized protein</fullName>
    </submittedName>
</protein>
<feature type="non-terminal residue" evidence="1">
    <location>
        <position position="86"/>
    </location>
</feature>
<evidence type="ECO:0000313" key="2">
    <source>
        <dbReference type="Proteomes" id="UP000233649"/>
    </source>
</evidence>
<dbReference type="InterPro" id="IPR003748">
    <property type="entry name" value="DUF169"/>
</dbReference>
<gene>
    <name evidence="1" type="ORF">CVH13_01499</name>
</gene>
<evidence type="ECO:0000313" key="1">
    <source>
        <dbReference type="EMBL" id="PKH45485.1"/>
    </source>
</evidence>
<name>A0A2J1DTN2_9CHLR</name>
<dbReference type="Pfam" id="PF02596">
    <property type="entry name" value="DUF169"/>
    <property type="match status" value="1"/>
</dbReference>
<sequence>MTLKKEDYAILNDFQFEIPPVAVKYFVRLPENIKRIEQKMTLCEMLVKAQKGDIFYSEAADHTCGAGPYVLGQSDIEGPFISGEFG</sequence>
<proteinExistence type="predicted"/>
<dbReference type="AlphaFoldDB" id="A0A2J1DTN2"/>
<dbReference type="EMBL" id="PHFD01000331">
    <property type="protein sequence ID" value="PKH45485.1"/>
    <property type="molecule type" value="Genomic_DNA"/>
</dbReference>
<organism evidence="1 2">
    <name type="scientific">Dehalococcoides mccartyi</name>
    <dbReference type="NCBI Taxonomy" id="61435"/>
    <lineage>
        <taxon>Bacteria</taxon>
        <taxon>Bacillati</taxon>
        <taxon>Chloroflexota</taxon>
        <taxon>Dehalococcoidia</taxon>
        <taxon>Dehalococcoidales</taxon>
        <taxon>Dehalococcoidaceae</taxon>
        <taxon>Dehalococcoides</taxon>
    </lineage>
</organism>
<reference evidence="1 2" key="1">
    <citation type="journal article" date="2017" name="FEMS Microbiol. Ecol.">
        <title>Reconstructed genomes of novel Dehalococcoides mccartyi strains from 1,2,3,4-tetrachlorodibenzo-p-dioxin-dechlorinating enrichment cultures reveal divergent reductive dehalogenase gene profiles.</title>
        <authorList>
            <person name="Dam H.T."/>
            <person name="Vollmers J."/>
            <person name="Kaster A.K."/>
            <person name="Haggblom M.M."/>
        </authorList>
    </citation>
    <scope>NUCLEOTIDE SEQUENCE [LARGE SCALE GENOMIC DNA]</scope>
    <source>
        <strain evidence="1 2">H1-3-2.001</strain>
    </source>
</reference>
<comment type="caution">
    <text evidence="1">The sequence shown here is derived from an EMBL/GenBank/DDBJ whole genome shotgun (WGS) entry which is preliminary data.</text>
</comment>